<gene>
    <name evidence="1" type="ORF">Y036_1874</name>
</gene>
<dbReference type="RefSeq" id="WP_076929610.1">
    <property type="nucleotide sequence ID" value="NZ_CP018383.1"/>
</dbReference>
<sequence>MGEQIIKQMDVKRFDALVTHSRSPAAAYFCEEIAWFSNEEETVLGVLVRDKSDNDFSGIILGRDEAGRFRCFDQEVSIQTEAEARAWIDRAIKWHSRDSVTQFPQGDYTKPIDLFTPIVPPAKFHPGFVALLRDESFVPARKIISEIMPHYVDVDGNFVEQFQTTGFDARVWELYLNSYLTEEQLFIIREFDRPDFLVKKYGKSVAIEATIVGRSKDNPPSLFKNSTSLPQADEVRRLQENELPIKFGSPLYSKLKKKYWELDHVKNLPLVFAIADFHDDQSMLWSSTALINYLYGVRHGHHFDENGKLVIDPIKIETHKVGDKEIPSGFFFQPGAEYVSAVMFSASGTISKFNRMGRQAGFTAPGVIMMRVGTHHDHDPNANLPKPFSYFVSESSNETWAEGLSMFHNPNSIYPVPEELFPSIAHHRFEEGQIVSLLPEFHPYASQTIHMKMGR</sequence>
<accession>A0AA40J7P6</accession>
<comment type="caution">
    <text evidence="1">The sequence shown here is derived from an EMBL/GenBank/DDBJ whole genome shotgun (WGS) entry which is preliminary data.</text>
</comment>
<evidence type="ECO:0000313" key="2">
    <source>
        <dbReference type="Proteomes" id="UP000030475"/>
    </source>
</evidence>
<dbReference type="AlphaFoldDB" id="A0AA40J7P6"/>
<evidence type="ECO:0000313" key="1">
    <source>
        <dbReference type="EMBL" id="KGX05259.1"/>
    </source>
</evidence>
<proteinExistence type="predicted"/>
<reference evidence="1 2" key="1">
    <citation type="submission" date="2014-08" db="EMBL/GenBank/DDBJ databases">
        <authorList>
            <person name="Bunnell A."/>
            <person name="Chain P.S."/>
            <person name="Chertkov O."/>
            <person name="Currie B.J."/>
            <person name="Daligault H.E."/>
            <person name="Davenport K.W."/>
            <person name="Davis C."/>
            <person name="Gleasner C.D."/>
            <person name="Johnson S.L."/>
            <person name="Kaestli M."/>
            <person name="Koren S."/>
            <person name="Kunde Y.A."/>
            <person name="Mayo M."/>
            <person name="McMurry K.K."/>
            <person name="Price E.P."/>
            <person name="Reitenga K.G."/>
            <person name="Robison R."/>
            <person name="Rosovitz M.J."/>
            <person name="Sarovich D.S."/>
            <person name="Teshima H."/>
        </authorList>
    </citation>
    <scope>NUCLEOTIDE SEQUENCE [LARGE SCALE GENOMIC DNA]</scope>
    <source>
        <strain evidence="1 2">MSHR44</strain>
    </source>
</reference>
<dbReference type="Proteomes" id="UP000030475">
    <property type="component" value="Unassembled WGS sequence"/>
</dbReference>
<organism evidence="1 2">
    <name type="scientific">Burkholderia pseudomallei</name>
    <name type="common">Pseudomonas pseudomallei</name>
    <dbReference type="NCBI Taxonomy" id="28450"/>
    <lineage>
        <taxon>Bacteria</taxon>
        <taxon>Pseudomonadati</taxon>
        <taxon>Pseudomonadota</taxon>
        <taxon>Betaproteobacteria</taxon>
        <taxon>Burkholderiales</taxon>
        <taxon>Burkholderiaceae</taxon>
        <taxon>Burkholderia</taxon>
        <taxon>pseudomallei group</taxon>
    </lineage>
</organism>
<name>A0AA40J7P6_BURPE</name>
<dbReference type="EMBL" id="JQIM01000010">
    <property type="protein sequence ID" value="KGX05259.1"/>
    <property type="molecule type" value="Genomic_DNA"/>
</dbReference>
<protein>
    <recommendedName>
        <fullName evidence="3">Glycosaminoglycan attachment protein</fullName>
    </recommendedName>
</protein>
<evidence type="ECO:0008006" key="3">
    <source>
        <dbReference type="Google" id="ProtNLM"/>
    </source>
</evidence>